<dbReference type="GO" id="GO:0006487">
    <property type="term" value="P:protein N-linked glycosylation"/>
    <property type="evidence" value="ECO:0007669"/>
    <property type="project" value="TreeGrafter"/>
</dbReference>
<reference evidence="5 6" key="1">
    <citation type="journal article" date="2016" name="Proc. Natl. Acad. Sci. U.S.A.">
        <title>Comparative genomics of biotechnologically important yeasts.</title>
        <authorList>
            <person name="Riley R."/>
            <person name="Haridas S."/>
            <person name="Wolfe K.H."/>
            <person name="Lopes M.R."/>
            <person name="Hittinger C.T."/>
            <person name="Goeker M."/>
            <person name="Salamov A.A."/>
            <person name="Wisecaver J.H."/>
            <person name="Long T.M."/>
            <person name="Calvey C.H."/>
            <person name="Aerts A.L."/>
            <person name="Barry K.W."/>
            <person name="Choi C."/>
            <person name="Clum A."/>
            <person name="Coughlan A.Y."/>
            <person name="Deshpande S."/>
            <person name="Douglass A.P."/>
            <person name="Hanson S.J."/>
            <person name="Klenk H.-P."/>
            <person name="LaButti K.M."/>
            <person name="Lapidus A."/>
            <person name="Lindquist E.A."/>
            <person name="Lipzen A.M."/>
            <person name="Meier-Kolthoff J.P."/>
            <person name="Ohm R.A."/>
            <person name="Otillar R.P."/>
            <person name="Pangilinan J.L."/>
            <person name="Peng Y."/>
            <person name="Rokas A."/>
            <person name="Rosa C.A."/>
            <person name="Scheuner C."/>
            <person name="Sibirny A.A."/>
            <person name="Slot J.C."/>
            <person name="Stielow J.B."/>
            <person name="Sun H."/>
            <person name="Kurtzman C.P."/>
            <person name="Blackwell M."/>
            <person name="Grigoriev I.V."/>
            <person name="Jeffries T.W."/>
        </authorList>
    </citation>
    <scope>NUCLEOTIDE SEQUENCE [LARGE SCALE GENOMIC DNA]</scope>
    <source>
        <strain evidence="5 6">DSM 6958</strain>
    </source>
</reference>
<name>A0A1E3PPI1_9ASCO</name>
<keyword evidence="4" id="KW-0472">Membrane</keyword>
<dbReference type="Gene3D" id="3.90.550.10">
    <property type="entry name" value="Spore Coat Polysaccharide Biosynthesis Protein SpsA, Chain A"/>
    <property type="match status" value="1"/>
</dbReference>
<evidence type="ECO:0000313" key="5">
    <source>
        <dbReference type="EMBL" id="ODQ67345.1"/>
    </source>
</evidence>
<accession>A0A1E3PPI1</accession>
<dbReference type="InterPro" id="IPR029044">
    <property type="entry name" value="Nucleotide-diphossugar_trans"/>
</dbReference>
<dbReference type="STRING" id="857566.A0A1E3PPI1"/>
<dbReference type="PANTHER" id="PTHR31306">
    <property type="entry name" value="ALPHA-1,6-MANNOSYLTRANSFERASE MNN11-RELATED"/>
    <property type="match status" value="1"/>
</dbReference>
<protein>
    <recommendedName>
        <fullName evidence="7">Galactosyl transferase</fullName>
    </recommendedName>
</protein>
<comment type="similarity">
    <text evidence="1">Belongs to the glycosyltransferase 34 family.</text>
</comment>
<keyword evidence="6" id="KW-1185">Reference proteome</keyword>
<keyword evidence="2" id="KW-0328">Glycosyltransferase</keyword>
<evidence type="ECO:0008006" key="7">
    <source>
        <dbReference type="Google" id="ProtNLM"/>
    </source>
</evidence>
<evidence type="ECO:0000256" key="1">
    <source>
        <dbReference type="ARBA" id="ARBA00005664"/>
    </source>
</evidence>
<keyword evidence="3" id="KW-0808">Transferase</keyword>
<keyword evidence="4" id="KW-0812">Transmembrane</keyword>
<dbReference type="GO" id="GO:0000009">
    <property type="term" value="F:alpha-1,6-mannosyltransferase activity"/>
    <property type="evidence" value="ECO:0007669"/>
    <property type="project" value="TreeGrafter"/>
</dbReference>
<evidence type="ECO:0000313" key="6">
    <source>
        <dbReference type="Proteomes" id="UP000095009"/>
    </source>
</evidence>
<dbReference type="AlphaFoldDB" id="A0A1E3PPI1"/>
<dbReference type="PANTHER" id="PTHR31306:SF10">
    <property type="entry name" value="ALPHA-1,6-MANNOSYLTRANSFERASE MNN11-RELATED"/>
    <property type="match status" value="1"/>
</dbReference>
<keyword evidence="4" id="KW-1133">Transmembrane helix</keyword>
<evidence type="ECO:0000256" key="2">
    <source>
        <dbReference type="ARBA" id="ARBA00022676"/>
    </source>
</evidence>
<sequence length="370" mass="42125">MHAALPRPGGVEFPSSSAFTVRRNKFVASIKRFISRGSSNFIPIILIFIFLLYIFSGSKYSSNRYSNRAVSNGSQKVFYSKEPYIFPSFSPDVEGVGSTTAVLYKGTKKSSPKIIVVTGFDRNMGGVDFHKEVLANRLTYAQKHGYGVYGRYFQDYKQFIEHHGITRDKIGNWAKFFIIRDAMLAFPDAERIWWLDLNVVITNDNINLEEHVLDPKVLDTIMLRDQALIPPESIIHTYKRVPADQIKFVVTQDDKGLSASSFVVSNDLYGRVLMDYWRDPLQMKYGAYRDQQPSSPENAALTHLVQWHPTILSKVALVPGRYLASRAREGVLVKDNGYVEGDLTYVLPNDCFGLQCVTKWRSILSTYRTE</sequence>
<dbReference type="Pfam" id="PF05637">
    <property type="entry name" value="Glyco_transf_34"/>
    <property type="match status" value="1"/>
</dbReference>
<dbReference type="GO" id="GO:0000136">
    <property type="term" value="C:mannan polymerase complex"/>
    <property type="evidence" value="ECO:0007669"/>
    <property type="project" value="TreeGrafter"/>
</dbReference>
<proteinExistence type="inferred from homology"/>
<gene>
    <name evidence="5" type="ORF">NADFUDRAFT_49778</name>
</gene>
<feature type="transmembrane region" description="Helical" evidence="4">
    <location>
        <begin position="33"/>
        <end position="55"/>
    </location>
</feature>
<evidence type="ECO:0000256" key="3">
    <source>
        <dbReference type="ARBA" id="ARBA00022679"/>
    </source>
</evidence>
<organism evidence="5 6">
    <name type="scientific">Nadsonia fulvescens var. elongata DSM 6958</name>
    <dbReference type="NCBI Taxonomy" id="857566"/>
    <lineage>
        <taxon>Eukaryota</taxon>
        <taxon>Fungi</taxon>
        <taxon>Dikarya</taxon>
        <taxon>Ascomycota</taxon>
        <taxon>Saccharomycotina</taxon>
        <taxon>Dipodascomycetes</taxon>
        <taxon>Dipodascales</taxon>
        <taxon>Dipodascales incertae sedis</taxon>
        <taxon>Nadsonia</taxon>
    </lineage>
</organism>
<evidence type="ECO:0000256" key="4">
    <source>
        <dbReference type="SAM" id="Phobius"/>
    </source>
</evidence>
<dbReference type="EMBL" id="KV454407">
    <property type="protein sequence ID" value="ODQ67345.1"/>
    <property type="molecule type" value="Genomic_DNA"/>
</dbReference>
<dbReference type="InterPro" id="IPR008630">
    <property type="entry name" value="Glyco_trans_34"/>
</dbReference>
<dbReference type="Proteomes" id="UP000095009">
    <property type="component" value="Unassembled WGS sequence"/>
</dbReference>
<dbReference type="OrthoDB" id="205108at2759"/>